<keyword evidence="9 15" id="KW-0540">Nuclease</keyword>
<dbReference type="FunFam" id="1.10.1520.10:FF:000001">
    <property type="entry name" value="Ribonuclease 3"/>
    <property type="match status" value="1"/>
</dbReference>
<dbReference type="CDD" id="cd00593">
    <property type="entry name" value="RIBOc"/>
    <property type="match status" value="1"/>
</dbReference>
<accession>A0A1I6D746</accession>
<feature type="binding site" evidence="15">
    <location>
        <position position="126"/>
    </location>
    <ligand>
        <name>Mg(2+)</name>
        <dbReference type="ChEBI" id="CHEBI:18420"/>
    </ligand>
</feature>
<dbReference type="NCBIfam" id="TIGR02191">
    <property type="entry name" value="RNaseIII"/>
    <property type="match status" value="1"/>
</dbReference>
<dbReference type="SUPFAM" id="SSF69065">
    <property type="entry name" value="RNase III domain-like"/>
    <property type="match status" value="1"/>
</dbReference>
<feature type="domain" description="DRBM" evidence="16">
    <location>
        <begin position="164"/>
        <end position="233"/>
    </location>
</feature>
<dbReference type="PANTHER" id="PTHR11207:SF0">
    <property type="entry name" value="RIBONUCLEASE 3"/>
    <property type="match status" value="1"/>
</dbReference>
<dbReference type="GO" id="GO:0008033">
    <property type="term" value="P:tRNA processing"/>
    <property type="evidence" value="ECO:0007669"/>
    <property type="project" value="UniProtKB-KW"/>
</dbReference>
<keyword evidence="11 15" id="KW-0255">Endonuclease</keyword>
<evidence type="ECO:0000313" key="18">
    <source>
        <dbReference type="EMBL" id="SFR01147.1"/>
    </source>
</evidence>
<keyword evidence="13 15" id="KW-0460">Magnesium</keyword>
<sequence length="235" mass="26985">MERFENGLTELQKRLHYTWRNPELLRQALVHSSYTYENKGREHYNNERLEYLGDAVLELVISDYFYHSFPEKTEGELTKMRALTVCEPSLALVARRLELGRYLLMGRGEERSGGRDRPSLLADAFEALLGSVYLDAGLEEARRVALQELAGILEKIKTGQTARDYKTDLQEVLQRKSTDPIHYHIINEAGPDHDKVFTAAVEHRGKKMGWGRGKSKKEAEQQAAKMALEKYLQSD</sequence>
<dbReference type="OrthoDB" id="9805026at2"/>
<evidence type="ECO:0000256" key="15">
    <source>
        <dbReference type="HAMAP-Rule" id="MF_00104"/>
    </source>
</evidence>
<dbReference type="GO" id="GO:0010468">
    <property type="term" value="P:regulation of gene expression"/>
    <property type="evidence" value="ECO:0007669"/>
    <property type="project" value="TreeGrafter"/>
</dbReference>
<evidence type="ECO:0000256" key="3">
    <source>
        <dbReference type="ARBA" id="ARBA00010183"/>
    </source>
</evidence>
<comment type="similarity">
    <text evidence="3">Belongs to the ribonuclease III family.</text>
</comment>
<dbReference type="Gene3D" id="3.30.160.20">
    <property type="match status" value="1"/>
</dbReference>
<keyword evidence="8 15" id="KW-0819">tRNA processing</keyword>
<evidence type="ECO:0000256" key="9">
    <source>
        <dbReference type="ARBA" id="ARBA00022722"/>
    </source>
</evidence>
<keyword evidence="6 15" id="KW-0698">rRNA processing</keyword>
<dbReference type="STRING" id="39060.SAMN05660706_10674"/>
<evidence type="ECO:0000256" key="4">
    <source>
        <dbReference type="ARBA" id="ARBA00011738"/>
    </source>
</evidence>
<evidence type="ECO:0000259" key="16">
    <source>
        <dbReference type="PROSITE" id="PS50137"/>
    </source>
</evidence>
<organism evidence="18 19">
    <name type="scientific">Desulfoscipio geothermicus DSM 3669</name>
    <dbReference type="NCBI Taxonomy" id="1121426"/>
    <lineage>
        <taxon>Bacteria</taxon>
        <taxon>Bacillati</taxon>
        <taxon>Bacillota</taxon>
        <taxon>Clostridia</taxon>
        <taxon>Eubacteriales</taxon>
        <taxon>Desulfallaceae</taxon>
        <taxon>Desulfoscipio</taxon>
    </lineage>
</organism>
<dbReference type="SMART" id="SM00535">
    <property type="entry name" value="RIBOc"/>
    <property type="match status" value="1"/>
</dbReference>
<feature type="domain" description="RNase III" evidence="17">
    <location>
        <begin position="8"/>
        <end position="137"/>
    </location>
</feature>
<evidence type="ECO:0000256" key="14">
    <source>
        <dbReference type="ARBA" id="ARBA00022884"/>
    </source>
</evidence>
<gene>
    <name evidence="15" type="primary">rnc</name>
    <name evidence="18" type="ORF">SAMN05660706_10674</name>
</gene>
<dbReference type="Pfam" id="PF00035">
    <property type="entry name" value="dsrm"/>
    <property type="match status" value="1"/>
</dbReference>
<dbReference type="GO" id="GO:0046872">
    <property type="term" value="F:metal ion binding"/>
    <property type="evidence" value="ECO:0007669"/>
    <property type="project" value="UniProtKB-KW"/>
</dbReference>
<protein>
    <recommendedName>
        <fullName evidence="15">Ribonuclease 3</fullName>
        <ecNumber evidence="15">3.1.26.3</ecNumber>
    </recommendedName>
    <alternativeName>
        <fullName evidence="15">Ribonuclease III</fullName>
        <shortName evidence="15">RNase III</shortName>
    </alternativeName>
</protein>
<dbReference type="GO" id="GO:0006397">
    <property type="term" value="P:mRNA processing"/>
    <property type="evidence" value="ECO:0007669"/>
    <property type="project" value="UniProtKB-UniRule"/>
</dbReference>
<dbReference type="Gene3D" id="1.10.1520.10">
    <property type="entry name" value="Ribonuclease III domain"/>
    <property type="match status" value="1"/>
</dbReference>
<evidence type="ECO:0000256" key="13">
    <source>
        <dbReference type="ARBA" id="ARBA00022842"/>
    </source>
</evidence>
<evidence type="ECO:0000256" key="7">
    <source>
        <dbReference type="ARBA" id="ARBA00022664"/>
    </source>
</evidence>
<reference evidence="19" key="1">
    <citation type="submission" date="2016-10" db="EMBL/GenBank/DDBJ databases">
        <authorList>
            <person name="Varghese N."/>
            <person name="Submissions S."/>
        </authorList>
    </citation>
    <scope>NUCLEOTIDE SEQUENCE [LARGE SCALE GENOMIC DNA]</scope>
    <source>
        <strain evidence="19">DSM 3669</strain>
    </source>
</reference>
<comment type="subunit">
    <text evidence="4 15">Homodimer.</text>
</comment>
<dbReference type="InterPro" id="IPR000999">
    <property type="entry name" value="RNase_III_dom"/>
</dbReference>
<name>A0A1I6D746_9FIRM</name>
<keyword evidence="7 15" id="KW-0507">mRNA processing</keyword>
<dbReference type="GO" id="GO:0003725">
    <property type="term" value="F:double-stranded RNA binding"/>
    <property type="evidence" value="ECO:0007669"/>
    <property type="project" value="TreeGrafter"/>
</dbReference>
<feature type="binding site" evidence="15">
    <location>
        <position position="50"/>
    </location>
    <ligand>
        <name>Mg(2+)</name>
        <dbReference type="ChEBI" id="CHEBI:18420"/>
    </ligand>
</feature>
<dbReference type="HAMAP" id="MF_00104">
    <property type="entry name" value="RNase_III"/>
    <property type="match status" value="1"/>
</dbReference>
<dbReference type="EMBL" id="FOYM01000006">
    <property type="protein sequence ID" value="SFR01147.1"/>
    <property type="molecule type" value="Genomic_DNA"/>
</dbReference>
<dbReference type="SMART" id="SM00358">
    <property type="entry name" value="DSRM"/>
    <property type="match status" value="1"/>
</dbReference>
<keyword evidence="15" id="KW-0699">rRNA-binding</keyword>
<dbReference type="CDD" id="cd10845">
    <property type="entry name" value="DSRM_RNAse_III_family"/>
    <property type="match status" value="1"/>
</dbReference>
<dbReference type="InterPro" id="IPR014720">
    <property type="entry name" value="dsRBD_dom"/>
</dbReference>
<evidence type="ECO:0000313" key="19">
    <source>
        <dbReference type="Proteomes" id="UP000199584"/>
    </source>
</evidence>
<evidence type="ECO:0000256" key="6">
    <source>
        <dbReference type="ARBA" id="ARBA00022552"/>
    </source>
</evidence>
<dbReference type="PROSITE" id="PS50137">
    <property type="entry name" value="DS_RBD"/>
    <property type="match status" value="1"/>
</dbReference>
<dbReference type="EC" id="3.1.26.3" evidence="15"/>
<keyword evidence="12 15" id="KW-0378">Hydrolase</keyword>
<dbReference type="AlphaFoldDB" id="A0A1I6D746"/>
<dbReference type="PANTHER" id="PTHR11207">
    <property type="entry name" value="RIBONUCLEASE III"/>
    <property type="match status" value="1"/>
</dbReference>
<feature type="binding site" evidence="15">
    <location>
        <position position="123"/>
    </location>
    <ligand>
        <name>Mg(2+)</name>
        <dbReference type="ChEBI" id="CHEBI:18420"/>
    </ligand>
</feature>
<evidence type="ECO:0000256" key="12">
    <source>
        <dbReference type="ARBA" id="ARBA00022801"/>
    </source>
</evidence>
<dbReference type="InterPro" id="IPR036389">
    <property type="entry name" value="RNase_III_sf"/>
</dbReference>
<dbReference type="GO" id="GO:0005737">
    <property type="term" value="C:cytoplasm"/>
    <property type="evidence" value="ECO:0007669"/>
    <property type="project" value="UniProtKB-SubCell"/>
</dbReference>
<keyword evidence="14 15" id="KW-0694">RNA-binding</keyword>
<evidence type="ECO:0000256" key="10">
    <source>
        <dbReference type="ARBA" id="ARBA00022723"/>
    </source>
</evidence>
<dbReference type="PROSITE" id="PS00517">
    <property type="entry name" value="RNASE_3_1"/>
    <property type="match status" value="1"/>
</dbReference>
<dbReference type="SUPFAM" id="SSF54768">
    <property type="entry name" value="dsRNA-binding domain-like"/>
    <property type="match status" value="1"/>
</dbReference>
<evidence type="ECO:0000256" key="5">
    <source>
        <dbReference type="ARBA" id="ARBA00022490"/>
    </source>
</evidence>
<evidence type="ECO:0000256" key="1">
    <source>
        <dbReference type="ARBA" id="ARBA00000109"/>
    </source>
</evidence>
<dbReference type="RefSeq" id="WP_092482384.1">
    <property type="nucleotide sequence ID" value="NZ_FOYM01000006.1"/>
</dbReference>
<evidence type="ECO:0000256" key="8">
    <source>
        <dbReference type="ARBA" id="ARBA00022694"/>
    </source>
</evidence>
<dbReference type="InterPro" id="IPR011907">
    <property type="entry name" value="RNase_III"/>
</dbReference>
<comment type="catalytic activity">
    <reaction evidence="1 15">
        <text>Endonucleolytic cleavage to 5'-phosphomonoester.</text>
        <dbReference type="EC" id="3.1.26.3"/>
    </reaction>
</comment>
<dbReference type="FunFam" id="3.30.160.20:FF:000003">
    <property type="entry name" value="Ribonuclease 3"/>
    <property type="match status" value="1"/>
</dbReference>
<proteinExistence type="inferred from homology"/>
<feature type="active site" evidence="15">
    <location>
        <position position="54"/>
    </location>
</feature>
<evidence type="ECO:0000256" key="2">
    <source>
        <dbReference type="ARBA" id="ARBA00004496"/>
    </source>
</evidence>
<comment type="cofactor">
    <cofactor evidence="15">
        <name>Mg(2+)</name>
        <dbReference type="ChEBI" id="CHEBI:18420"/>
    </cofactor>
</comment>
<evidence type="ECO:0000256" key="11">
    <source>
        <dbReference type="ARBA" id="ARBA00022759"/>
    </source>
</evidence>
<evidence type="ECO:0000259" key="17">
    <source>
        <dbReference type="PROSITE" id="PS50142"/>
    </source>
</evidence>
<dbReference type="Pfam" id="PF14622">
    <property type="entry name" value="Ribonucleas_3_3"/>
    <property type="match status" value="1"/>
</dbReference>
<dbReference type="GO" id="GO:0019843">
    <property type="term" value="F:rRNA binding"/>
    <property type="evidence" value="ECO:0007669"/>
    <property type="project" value="UniProtKB-KW"/>
</dbReference>
<dbReference type="Proteomes" id="UP000199584">
    <property type="component" value="Unassembled WGS sequence"/>
</dbReference>
<dbReference type="GO" id="GO:0042802">
    <property type="term" value="F:identical protein binding"/>
    <property type="evidence" value="ECO:0007669"/>
    <property type="project" value="UniProtKB-ARBA"/>
</dbReference>
<dbReference type="GO" id="GO:0004525">
    <property type="term" value="F:ribonuclease III activity"/>
    <property type="evidence" value="ECO:0007669"/>
    <property type="project" value="UniProtKB-UniRule"/>
</dbReference>
<feature type="active site" evidence="15">
    <location>
        <position position="126"/>
    </location>
</feature>
<keyword evidence="19" id="KW-1185">Reference proteome</keyword>
<keyword evidence="10 15" id="KW-0479">Metal-binding</keyword>
<keyword evidence="5 15" id="KW-0963">Cytoplasm</keyword>
<comment type="subcellular location">
    <subcellularLocation>
        <location evidence="2 15">Cytoplasm</location>
    </subcellularLocation>
</comment>
<dbReference type="PROSITE" id="PS50142">
    <property type="entry name" value="RNASE_3_2"/>
    <property type="match status" value="1"/>
</dbReference>
<comment type="function">
    <text evidence="15">Digests double-stranded RNA. Involved in the processing of primary rRNA transcript to yield the immediate precursors to the large and small rRNAs (23S and 16S). Processes some mRNAs, and tRNAs when they are encoded in the rRNA operon. Processes pre-crRNA and tracrRNA of type II CRISPR loci if present in the organism.</text>
</comment>
<dbReference type="GO" id="GO:0006364">
    <property type="term" value="P:rRNA processing"/>
    <property type="evidence" value="ECO:0007669"/>
    <property type="project" value="UniProtKB-UniRule"/>
</dbReference>